<protein>
    <submittedName>
        <fullName evidence="3">Uncharacterized protein</fullName>
    </submittedName>
</protein>
<dbReference type="Proteomes" id="UP000646827">
    <property type="component" value="Unassembled WGS sequence"/>
</dbReference>
<comment type="caution">
    <text evidence="3">The sequence shown here is derived from an EMBL/GenBank/DDBJ whole genome shotgun (WGS) entry which is preliminary data.</text>
</comment>
<evidence type="ECO:0000313" key="3">
    <source>
        <dbReference type="EMBL" id="KAG2226827.1"/>
    </source>
</evidence>
<dbReference type="OrthoDB" id="2289470at2759"/>
<gene>
    <name evidence="3" type="ORF">INT45_005792</name>
</gene>
<keyword evidence="1" id="KW-0175">Coiled coil</keyword>
<reference evidence="3 4" key="1">
    <citation type="submission" date="2020-12" db="EMBL/GenBank/DDBJ databases">
        <title>Metabolic potential, ecology and presence of endohyphal bacteria is reflected in genomic diversity of Mucoromycotina.</title>
        <authorList>
            <person name="Muszewska A."/>
            <person name="Okrasinska A."/>
            <person name="Steczkiewicz K."/>
            <person name="Drgas O."/>
            <person name="Orlowska M."/>
            <person name="Perlinska-Lenart U."/>
            <person name="Aleksandrzak-Piekarczyk T."/>
            <person name="Szatraj K."/>
            <person name="Zielenkiewicz U."/>
            <person name="Pilsyk S."/>
            <person name="Malc E."/>
            <person name="Mieczkowski P."/>
            <person name="Kruszewska J.S."/>
            <person name="Biernat P."/>
            <person name="Pawlowska J."/>
        </authorList>
    </citation>
    <scope>NUCLEOTIDE SEQUENCE [LARGE SCALE GENOMIC DNA]</scope>
    <source>
        <strain evidence="3 4">CBS 142.35</strain>
    </source>
</reference>
<feature type="compositionally biased region" description="Polar residues" evidence="2">
    <location>
        <begin position="122"/>
        <end position="152"/>
    </location>
</feature>
<feature type="region of interest" description="Disordered" evidence="2">
    <location>
        <begin position="85"/>
        <end position="178"/>
    </location>
</feature>
<feature type="coiled-coil region" evidence="1">
    <location>
        <begin position="41"/>
        <end position="68"/>
    </location>
</feature>
<dbReference type="AlphaFoldDB" id="A0A8H7SES3"/>
<dbReference type="EMBL" id="JAEPRB010000013">
    <property type="protein sequence ID" value="KAG2226827.1"/>
    <property type="molecule type" value="Genomic_DNA"/>
</dbReference>
<evidence type="ECO:0000313" key="4">
    <source>
        <dbReference type="Proteomes" id="UP000646827"/>
    </source>
</evidence>
<proteinExistence type="predicted"/>
<name>A0A8H7SES3_9FUNG</name>
<organism evidence="3 4">
    <name type="scientific">Circinella minor</name>
    <dbReference type="NCBI Taxonomy" id="1195481"/>
    <lineage>
        <taxon>Eukaryota</taxon>
        <taxon>Fungi</taxon>
        <taxon>Fungi incertae sedis</taxon>
        <taxon>Mucoromycota</taxon>
        <taxon>Mucoromycotina</taxon>
        <taxon>Mucoromycetes</taxon>
        <taxon>Mucorales</taxon>
        <taxon>Lichtheimiaceae</taxon>
        <taxon>Circinella</taxon>
    </lineage>
</organism>
<sequence>MKHYRKPNSEEVQKAADSFRLSPKDLLRQAKDNEQYYRQQFDRVNKLCESLRAKVKELETALAKKRTQPPPFLSTHSVFSMTLSPMSTTLDKPKTTLPQTPLTLSPSQPTSSKLPPTKTHQKQPTLNLQDEATPPSTNSKNITTKLTATTPPHLTERIKQARPAPTTSTSPTTHEPPNKKLRHVMDSHPASINNLCVTNSTEASNFFQFPTTQPKFNYVHIPCQQRTTRQETRKLLRHLNINTARILDISFPGRNIIGLLVHHHYLPEIISIMKSATIPILNDFDPTHQDNLKDPKYKKCSISERDTISKQCHRTRCLRAIAAQPFTLMGKIASFFNSQGWIYQADYDHVISSPRQL</sequence>
<feature type="compositionally biased region" description="Low complexity" evidence="2">
    <location>
        <begin position="87"/>
        <end position="118"/>
    </location>
</feature>
<evidence type="ECO:0000256" key="1">
    <source>
        <dbReference type="SAM" id="Coils"/>
    </source>
</evidence>
<evidence type="ECO:0000256" key="2">
    <source>
        <dbReference type="SAM" id="MobiDB-lite"/>
    </source>
</evidence>
<keyword evidence="4" id="KW-1185">Reference proteome</keyword>
<feature type="compositionally biased region" description="Low complexity" evidence="2">
    <location>
        <begin position="163"/>
        <end position="175"/>
    </location>
</feature>
<accession>A0A8H7SES3</accession>